<protein>
    <recommendedName>
        <fullName evidence="9">Zn(2)-C6 fungal-type domain-containing protein</fullName>
    </recommendedName>
</protein>
<dbReference type="AlphaFoldDB" id="A0A9P7ZUM5"/>
<dbReference type="GO" id="GO:0043565">
    <property type="term" value="F:sequence-specific DNA binding"/>
    <property type="evidence" value="ECO:0007669"/>
    <property type="project" value="TreeGrafter"/>
</dbReference>
<comment type="subcellular location">
    <subcellularLocation>
        <location evidence="1">Nucleus</location>
    </subcellularLocation>
</comment>
<reference evidence="10" key="1">
    <citation type="journal article" date="2021" name="IMA Fungus">
        <title>Genomic characterization of three marine fungi, including Emericellopsis atlantica sp. nov. with signatures of a generalist lifestyle and marine biomass degradation.</title>
        <authorList>
            <person name="Hagestad O.C."/>
            <person name="Hou L."/>
            <person name="Andersen J.H."/>
            <person name="Hansen E.H."/>
            <person name="Altermark B."/>
            <person name="Li C."/>
            <person name="Kuhnert E."/>
            <person name="Cox R.J."/>
            <person name="Crous P.W."/>
            <person name="Spatafora J.W."/>
            <person name="Lail K."/>
            <person name="Amirebrahimi M."/>
            <person name="Lipzen A."/>
            <person name="Pangilinan J."/>
            <person name="Andreopoulos W."/>
            <person name="Hayes R.D."/>
            <person name="Ng V."/>
            <person name="Grigoriev I.V."/>
            <person name="Jackson S.A."/>
            <person name="Sutton T.D.S."/>
            <person name="Dobson A.D.W."/>
            <person name="Rama T."/>
        </authorList>
    </citation>
    <scope>NUCLEOTIDE SEQUENCE</scope>
    <source>
        <strain evidence="10">TS7</strain>
    </source>
</reference>
<dbReference type="InterPro" id="IPR052202">
    <property type="entry name" value="Yeast_MetPath_Reg"/>
</dbReference>
<keyword evidence="6" id="KW-0804">Transcription</keyword>
<dbReference type="SUPFAM" id="SSF57701">
    <property type="entry name" value="Zn2/Cys6 DNA-binding domain"/>
    <property type="match status" value="1"/>
</dbReference>
<dbReference type="InterPro" id="IPR036864">
    <property type="entry name" value="Zn2-C6_fun-type_DNA-bd_sf"/>
</dbReference>
<dbReference type="GO" id="GO:0008270">
    <property type="term" value="F:zinc ion binding"/>
    <property type="evidence" value="ECO:0007669"/>
    <property type="project" value="InterPro"/>
</dbReference>
<dbReference type="RefSeq" id="XP_046122474.1">
    <property type="nucleotide sequence ID" value="XM_046258093.1"/>
</dbReference>
<evidence type="ECO:0000256" key="4">
    <source>
        <dbReference type="ARBA" id="ARBA00023015"/>
    </source>
</evidence>
<dbReference type="PANTHER" id="PTHR47782">
    <property type="entry name" value="ZN(II)2CYS6 TRANSCRIPTION FACTOR (EUROFUNG)-RELATED"/>
    <property type="match status" value="1"/>
</dbReference>
<dbReference type="GO" id="GO:0005634">
    <property type="term" value="C:nucleus"/>
    <property type="evidence" value="ECO:0007669"/>
    <property type="project" value="UniProtKB-SubCell"/>
</dbReference>
<evidence type="ECO:0000256" key="8">
    <source>
        <dbReference type="SAM" id="MobiDB-lite"/>
    </source>
</evidence>
<dbReference type="Pfam" id="PF00172">
    <property type="entry name" value="Zn_clus"/>
    <property type="match status" value="1"/>
</dbReference>
<dbReference type="Gene3D" id="4.10.240.10">
    <property type="entry name" value="Zn(2)-C6 fungal-type DNA-binding domain"/>
    <property type="match status" value="1"/>
</dbReference>
<evidence type="ECO:0000256" key="2">
    <source>
        <dbReference type="ARBA" id="ARBA00022723"/>
    </source>
</evidence>
<evidence type="ECO:0000256" key="3">
    <source>
        <dbReference type="ARBA" id="ARBA00022833"/>
    </source>
</evidence>
<dbReference type="InterPro" id="IPR001138">
    <property type="entry name" value="Zn2Cys6_DnaBD"/>
</dbReference>
<keyword evidence="2" id="KW-0479">Metal-binding</keyword>
<evidence type="ECO:0000256" key="1">
    <source>
        <dbReference type="ARBA" id="ARBA00004123"/>
    </source>
</evidence>
<feature type="region of interest" description="Disordered" evidence="8">
    <location>
        <begin position="1"/>
        <end position="20"/>
    </location>
</feature>
<sequence>MSDRSRKRSRRGSTPSHNSIACESCRTKKRRCDRSIPVCNQCHHDPSQCHYPEQNKRGLPLGYVNKLEARLAETEAALVHIIDRRHATDTWFTPNVALHPQDYTGSMSKADRAKEWDAWPLHDASSIGAWHFRKSKQVNQQTNNVAANDSAIIGGSNNKPSRNPTKRRRQSDLDSGASQEGRNRSDHVNGGLLVGDVLAADHEPSSRAQRLCQAQPDMYF</sequence>
<proteinExistence type="predicted"/>
<evidence type="ECO:0000313" key="11">
    <source>
        <dbReference type="Proteomes" id="UP000887229"/>
    </source>
</evidence>
<dbReference type="GO" id="GO:0000981">
    <property type="term" value="F:DNA-binding transcription factor activity, RNA polymerase II-specific"/>
    <property type="evidence" value="ECO:0007669"/>
    <property type="project" value="InterPro"/>
</dbReference>
<dbReference type="CDD" id="cd00067">
    <property type="entry name" value="GAL4"/>
    <property type="match status" value="1"/>
</dbReference>
<dbReference type="EMBL" id="MU251243">
    <property type="protein sequence ID" value="KAG9258550.1"/>
    <property type="molecule type" value="Genomic_DNA"/>
</dbReference>
<dbReference type="Proteomes" id="UP000887229">
    <property type="component" value="Unassembled WGS sequence"/>
</dbReference>
<dbReference type="PROSITE" id="PS50048">
    <property type="entry name" value="ZN2_CY6_FUNGAL_2"/>
    <property type="match status" value="1"/>
</dbReference>
<dbReference type="OrthoDB" id="3862662at2759"/>
<keyword evidence="11" id="KW-1185">Reference proteome</keyword>
<feature type="domain" description="Zn(2)-C6 fungal-type" evidence="9">
    <location>
        <begin position="21"/>
        <end position="51"/>
    </location>
</feature>
<evidence type="ECO:0000256" key="7">
    <source>
        <dbReference type="ARBA" id="ARBA00023242"/>
    </source>
</evidence>
<accession>A0A9P7ZUM5</accession>
<evidence type="ECO:0000256" key="5">
    <source>
        <dbReference type="ARBA" id="ARBA00023125"/>
    </source>
</evidence>
<dbReference type="PANTHER" id="PTHR47782:SF12">
    <property type="entry name" value="ZN(II)2CYS6 TRANSCRIPTION FACTOR (EUROFUNG)"/>
    <property type="match status" value="1"/>
</dbReference>
<name>A0A9P7ZUM5_9HYPO</name>
<keyword evidence="4" id="KW-0805">Transcription regulation</keyword>
<evidence type="ECO:0000256" key="6">
    <source>
        <dbReference type="ARBA" id="ARBA00023163"/>
    </source>
</evidence>
<dbReference type="GeneID" id="70288996"/>
<evidence type="ECO:0000313" key="10">
    <source>
        <dbReference type="EMBL" id="KAG9258550.1"/>
    </source>
</evidence>
<gene>
    <name evidence="10" type="ORF">F5Z01DRAFT_201655</name>
</gene>
<dbReference type="GO" id="GO:0045944">
    <property type="term" value="P:positive regulation of transcription by RNA polymerase II"/>
    <property type="evidence" value="ECO:0007669"/>
    <property type="project" value="TreeGrafter"/>
</dbReference>
<keyword evidence="3" id="KW-0862">Zinc</keyword>
<keyword evidence="7" id="KW-0539">Nucleus</keyword>
<evidence type="ECO:0000259" key="9">
    <source>
        <dbReference type="PROSITE" id="PS50048"/>
    </source>
</evidence>
<dbReference type="PROSITE" id="PS00463">
    <property type="entry name" value="ZN2_CY6_FUNGAL_1"/>
    <property type="match status" value="1"/>
</dbReference>
<keyword evidence="5" id="KW-0238">DNA-binding</keyword>
<feature type="region of interest" description="Disordered" evidence="8">
    <location>
        <begin position="146"/>
        <end position="190"/>
    </location>
</feature>
<comment type="caution">
    <text evidence="10">The sequence shown here is derived from an EMBL/GenBank/DDBJ whole genome shotgun (WGS) entry which is preliminary data.</text>
</comment>
<organism evidence="10 11">
    <name type="scientific">Emericellopsis atlantica</name>
    <dbReference type="NCBI Taxonomy" id="2614577"/>
    <lineage>
        <taxon>Eukaryota</taxon>
        <taxon>Fungi</taxon>
        <taxon>Dikarya</taxon>
        <taxon>Ascomycota</taxon>
        <taxon>Pezizomycotina</taxon>
        <taxon>Sordariomycetes</taxon>
        <taxon>Hypocreomycetidae</taxon>
        <taxon>Hypocreales</taxon>
        <taxon>Bionectriaceae</taxon>
        <taxon>Emericellopsis</taxon>
    </lineage>
</organism>
<feature type="compositionally biased region" description="Basic residues" evidence="8">
    <location>
        <begin position="1"/>
        <end position="11"/>
    </location>
</feature>